<dbReference type="InterPro" id="IPR050109">
    <property type="entry name" value="HTH-type_TetR-like_transc_reg"/>
</dbReference>
<accession>A0A1T3P4B2</accession>
<dbReference type="InterPro" id="IPR009057">
    <property type="entry name" value="Homeodomain-like_sf"/>
</dbReference>
<keyword evidence="1" id="KW-0805">Transcription regulation</keyword>
<dbReference type="EMBL" id="MWQN01000001">
    <property type="protein sequence ID" value="OPC83854.1"/>
    <property type="molecule type" value="Genomic_DNA"/>
</dbReference>
<gene>
    <name evidence="7" type="ORF">B4N89_25570</name>
</gene>
<keyword evidence="2 4" id="KW-0238">DNA-binding</keyword>
<dbReference type="Pfam" id="PF13305">
    <property type="entry name" value="TetR_C_33"/>
    <property type="match status" value="1"/>
</dbReference>
<dbReference type="InterPro" id="IPR036271">
    <property type="entry name" value="Tet_transcr_reg_TetR-rel_C_sf"/>
</dbReference>
<sequence length="292" mass="31980">MPLPNRSTPKRYKPSDDASARHPATGPRRPPGGGRRAVRRRYPREGPMPNNAVPTPRTLSAMDDDHGPNRRRNRRGQGALLRDDILAAATDLIERDGHSGDVTLRRIAREAAITAPSIYAHFTDLDDILDTVLNGYFDDLRAVILAASEAEDTEDRSLLAGCRAYARFAMERPGRYRALFHRMRPAAKASEASDAPSPSDTPNEPDTSDAPPPPARLPSRMDVFQTLIDAIARTQAAGRAAGTDPFQDALAVWAAMHGAVLLRMTAPFFEWPELDTFIDTLVIRTARVTGVG</sequence>
<dbReference type="GO" id="GO:0003700">
    <property type="term" value="F:DNA-binding transcription factor activity"/>
    <property type="evidence" value="ECO:0007669"/>
    <property type="project" value="TreeGrafter"/>
</dbReference>
<dbReference type="PANTHER" id="PTHR30055">
    <property type="entry name" value="HTH-TYPE TRANSCRIPTIONAL REGULATOR RUTR"/>
    <property type="match status" value="1"/>
</dbReference>
<dbReference type="InterPro" id="IPR001647">
    <property type="entry name" value="HTH_TetR"/>
</dbReference>
<dbReference type="Proteomes" id="UP000190037">
    <property type="component" value="Unassembled WGS sequence"/>
</dbReference>
<feature type="region of interest" description="Disordered" evidence="5">
    <location>
        <begin position="187"/>
        <end position="218"/>
    </location>
</feature>
<dbReference type="Pfam" id="PF00440">
    <property type="entry name" value="TetR_N"/>
    <property type="match status" value="1"/>
</dbReference>
<dbReference type="SUPFAM" id="SSF48498">
    <property type="entry name" value="Tetracyclin repressor-like, C-terminal domain"/>
    <property type="match status" value="1"/>
</dbReference>
<dbReference type="SUPFAM" id="SSF46689">
    <property type="entry name" value="Homeodomain-like"/>
    <property type="match status" value="1"/>
</dbReference>
<evidence type="ECO:0000256" key="2">
    <source>
        <dbReference type="ARBA" id="ARBA00023125"/>
    </source>
</evidence>
<evidence type="ECO:0000259" key="6">
    <source>
        <dbReference type="PROSITE" id="PS50977"/>
    </source>
</evidence>
<dbReference type="PANTHER" id="PTHR30055:SF234">
    <property type="entry name" value="HTH-TYPE TRANSCRIPTIONAL REGULATOR BETI"/>
    <property type="match status" value="1"/>
</dbReference>
<evidence type="ECO:0000256" key="3">
    <source>
        <dbReference type="ARBA" id="ARBA00023163"/>
    </source>
</evidence>
<dbReference type="AlphaFoldDB" id="A0A1T3P4B2"/>
<dbReference type="PROSITE" id="PS50977">
    <property type="entry name" value="HTH_TETR_2"/>
    <property type="match status" value="1"/>
</dbReference>
<evidence type="ECO:0000313" key="8">
    <source>
        <dbReference type="Proteomes" id="UP000190037"/>
    </source>
</evidence>
<organism evidence="7 8">
    <name type="scientific">Embleya scabrispora</name>
    <dbReference type="NCBI Taxonomy" id="159449"/>
    <lineage>
        <taxon>Bacteria</taxon>
        <taxon>Bacillati</taxon>
        <taxon>Actinomycetota</taxon>
        <taxon>Actinomycetes</taxon>
        <taxon>Kitasatosporales</taxon>
        <taxon>Streptomycetaceae</taxon>
        <taxon>Embleya</taxon>
    </lineage>
</organism>
<protein>
    <recommendedName>
        <fullName evidence="6">HTH tetR-type domain-containing protein</fullName>
    </recommendedName>
</protein>
<feature type="domain" description="HTH tetR-type" evidence="6">
    <location>
        <begin position="79"/>
        <end position="140"/>
    </location>
</feature>
<name>A0A1T3P4B2_9ACTN</name>
<dbReference type="Gene3D" id="1.10.357.10">
    <property type="entry name" value="Tetracycline Repressor, domain 2"/>
    <property type="match status" value="1"/>
</dbReference>
<dbReference type="InterPro" id="IPR025996">
    <property type="entry name" value="MT1864/Rv1816-like_C"/>
</dbReference>
<feature type="region of interest" description="Disordered" evidence="5">
    <location>
        <begin position="1"/>
        <end position="78"/>
    </location>
</feature>
<evidence type="ECO:0000313" key="7">
    <source>
        <dbReference type="EMBL" id="OPC83854.1"/>
    </source>
</evidence>
<keyword evidence="8" id="KW-1185">Reference proteome</keyword>
<evidence type="ECO:0000256" key="1">
    <source>
        <dbReference type="ARBA" id="ARBA00023015"/>
    </source>
</evidence>
<feature type="DNA-binding region" description="H-T-H motif" evidence="4">
    <location>
        <begin position="103"/>
        <end position="122"/>
    </location>
</feature>
<proteinExistence type="predicted"/>
<keyword evidence="3" id="KW-0804">Transcription</keyword>
<feature type="compositionally biased region" description="Low complexity" evidence="5">
    <location>
        <begin position="187"/>
        <end position="202"/>
    </location>
</feature>
<evidence type="ECO:0000256" key="5">
    <source>
        <dbReference type="SAM" id="MobiDB-lite"/>
    </source>
</evidence>
<evidence type="ECO:0000256" key="4">
    <source>
        <dbReference type="PROSITE-ProRule" id="PRU00335"/>
    </source>
</evidence>
<dbReference type="GO" id="GO:0000976">
    <property type="term" value="F:transcription cis-regulatory region binding"/>
    <property type="evidence" value="ECO:0007669"/>
    <property type="project" value="TreeGrafter"/>
</dbReference>
<reference evidence="7 8" key="1">
    <citation type="submission" date="2017-03" db="EMBL/GenBank/DDBJ databases">
        <title>Draft genome sequence of Streptomyces scabrisporus NF3, endophyte isolated from Amphipterygium adstringens.</title>
        <authorList>
            <person name="Vazquez M."/>
            <person name="Ceapa C.D."/>
            <person name="Rodriguez Luna D."/>
            <person name="Sanchez Esquivel S."/>
        </authorList>
    </citation>
    <scope>NUCLEOTIDE SEQUENCE [LARGE SCALE GENOMIC DNA]</scope>
    <source>
        <strain evidence="7 8">NF3</strain>
    </source>
</reference>
<dbReference type="STRING" id="159449.B4N89_25570"/>
<comment type="caution">
    <text evidence="7">The sequence shown here is derived from an EMBL/GenBank/DDBJ whole genome shotgun (WGS) entry which is preliminary data.</text>
</comment>